<dbReference type="PANTHER" id="PTHR37159:SF1">
    <property type="entry name" value="GH11867P"/>
    <property type="match status" value="1"/>
</dbReference>
<evidence type="ECO:0000313" key="3">
    <source>
        <dbReference type="Proteomes" id="UP001153709"/>
    </source>
</evidence>
<keyword evidence="1" id="KW-1133">Transmembrane helix</keyword>
<dbReference type="EMBL" id="OU898284">
    <property type="protein sequence ID" value="CAG9840333.1"/>
    <property type="molecule type" value="Genomic_DNA"/>
</dbReference>
<gene>
    <name evidence="2" type="ORF">DIABBA_LOCUS12982</name>
</gene>
<protein>
    <recommendedName>
        <fullName evidence="4">ER-bound oxygenase mpaB/mpaB'/Rubber oxygenase catalytic domain-containing protein</fullName>
    </recommendedName>
</protein>
<dbReference type="AlphaFoldDB" id="A0A9N9TCU2"/>
<reference evidence="2" key="1">
    <citation type="submission" date="2022-01" db="EMBL/GenBank/DDBJ databases">
        <authorList>
            <person name="King R."/>
        </authorList>
    </citation>
    <scope>NUCLEOTIDE SEQUENCE</scope>
</reference>
<dbReference type="PANTHER" id="PTHR37159">
    <property type="entry name" value="GH11867P"/>
    <property type="match status" value="1"/>
</dbReference>
<evidence type="ECO:0000313" key="2">
    <source>
        <dbReference type="EMBL" id="CAG9840333.1"/>
    </source>
</evidence>
<dbReference type="OrthoDB" id="6361347at2759"/>
<organism evidence="2 3">
    <name type="scientific">Diabrotica balteata</name>
    <name type="common">Banded cucumber beetle</name>
    <dbReference type="NCBI Taxonomy" id="107213"/>
    <lineage>
        <taxon>Eukaryota</taxon>
        <taxon>Metazoa</taxon>
        <taxon>Ecdysozoa</taxon>
        <taxon>Arthropoda</taxon>
        <taxon>Hexapoda</taxon>
        <taxon>Insecta</taxon>
        <taxon>Pterygota</taxon>
        <taxon>Neoptera</taxon>
        <taxon>Endopterygota</taxon>
        <taxon>Coleoptera</taxon>
        <taxon>Polyphaga</taxon>
        <taxon>Cucujiformia</taxon>
        <taxon>Chrysomeloidea</taxon>
        <taxon>Chrysomelidae</taxon>
        <taxon>Galerucinae</taxon>
        <taxon>Diabroticina</taxon>
        <taxon>Diabroticites</taxon>
        <taxon>Diabrotica</taxon>
    </lineage>
</organism>
<accession>A0A9N9TCU2</accession>
<evidence type="ECO:0000256" key="1">
    <source>
        <dbReference type="SAM" id="Phobius"/>
    </source>
</evidence>
<sequence length="352" mass="41298">MNKLQENRDISPQEFVDQLLNEGSMIPCDNTNESFNQQGDAVPPYFDKRLFKIGQKLYQKHMYAMDVMHCFGVMLLYSIKSAFDVAISAAGPDATVYDLFIRQMNTNKNLQLFYDADFEPGSREWKAITKTKLRHNAVSKGSIKQGFNALTQKEMVLGQWFIAGFNLVRGEMAGIHNVSEEEWLGFHHYWRVIGFLIGIEERFNVCSVPIDTTRKISEILLAQVFNPEMTKRTPEYLMVTKITGYCWAPILPDLEAKSAANYTFNLTKPKNGSKFPQPNFMEMNWFSRMYYYYFMFVLLYLLKWDFFRAVRNFIHRANFYLIKNFPIVPRIQCEISQYLHFDKNAEKRYGLN</sequence>
<name>A0A9N9TCU2_DIABA</name>
<keyword evidence="3" id="KW-1185">Reference proteome</keyword>
<proteinExistence type="predicted"/>
<evidence type="ECO:0008006" key="4">
    <source>
        <dbReference type="Google" id="ProtNLM"/>
    </source>
</evidence>
<keyword evidence="1" id="KW-0812">Transmembrane</keyword>
<keyword evidence="1" id="KW-0472">Membrane</keyword>
<feature type="transmembrane region" description="Helical" evidence="1">
    <location>
        <begin position="290"/>
        <end position="307"/>
    </location>
</feature>
<dbReference type="Proteomes" id="UP001153709">
    <property type="component" value="Chromosome 9"/>
</dbReference>